<protein>
    <submittedName>
        <fullName evidence="1">Uncharacterized protein</fullName>
    </submittedName>
</protein>
<reference evidence="2" key="1">
    <citation type="submission" date="2021-01" db="EMBL/GenBank/DDBJ databases">
        <title>Caligus Genome Assembly.</title>
        <authorList>
            <person name="Gallardo-Escarate C."/>
        </authorList>
    </citation>
    <scope>NUCLEOTIDE SEQUENCE [LARGE SCALE GENOMIC DNA]</scope>
</reference>
<dbReference type="EMBL" id="CP045891">
    <property type="protein sequence ID" value="QQP57663.1"/>
    <property type="molecule type" value="Genomic_DNA"/>
</dbReference>
<name>A0A7T8QWL5_CALRO</name>
<organism evidence="1 2">
    <name type="scientific">Caligus rogercresseyi</name>
    <name type="common">Sea louse</name>
    <dbReference type="NCBI Taxonomy" id="217165"/>
    <lineage>
        <taxon>Eukaryota</taxon>
        <taxon>Metazoa</taxon>
        <taxon>Ecdysozoa</taxon>
        <taxon>Arthropoda</taxon>
        <taxon>Crustacea</taxon>
        <taxon>Multicrustacea</taxon>
        <taxon>Hexanauplia</taxon>
        <taxon>Copepoda</taxon>
        <taxon>Siphonostomatoida</taxon>
        <taxon>Caligidae</taxon>
        <taxon>Caligus</taxon>
    </lineage>
</organism>
<dbReference type="AlphaFoldDB" id="A0A7T8QWL5"/>
<sequence length="72" mass="8548">SHKINVKNENNTIDEFTFRLKGIEGITAVKKRRMKITLVNTFKRVDETRVVNFMKQFGEVIEHYPKRNPVDK</sequence>
<feature type="non-terminal residue" evidence="1">
    <location>
        <position position="72"/>
    </location>
</feature>
<gene>
    <name evidence="1" type="ORF">FKW44_002731</name>
</gene>
<evidence type="ECO:0000313" key="1">
    <source>
        <dbReference type="EMBL" id="QQP57663.1"/>
    </source>
</evidence>
<evidence type="ECO:0000313" key="2">
    <source>
        <dbReference type="Proteomes" id="UP000595437"/>
    </source>
</evidence>
<feature type="non-terminal residue" evidence="1">
    <location>
        <position position="1"/>
    </location>
</feature>
<proteinExistence type="predicted"/>
<dbReference type="Proteomes" id="UP000595437">
    <property type="component" value="Chromosome 2"/>
</dbReference>
<accession>A0A7T8QWL5</accession>
<keyword evidence="2" id="KW-1185">Reference proteome</keyword>